<accession>A0A6V7HE53</accession>
<comment type="caution">
    <text evidence="2">The sequence shown here is derived from an EMBL/GenBank/DDBJ whole genome shotgun (WGS) entry which is preliminary data.</text>
</comment>
<evidence type="ECO:0000313" key="3">
    <source>
        <dbReference type="Proteomes" id="UP000752696"/>
    </source>
</evidence>
<keyword evidence="3" id="KW-1185">Reference proteome</keyword>
<dbReference type="Proteomes" id="UP000752696">
    <property type="component" value="Unassembled WGS sequence"/>
</dbReference>
<feature type="non-terminal residue" evidence="2">
    <location>
        <position position="1"/>
    </location>
</feature>
<organism evidence="2 3">
    <name type="scientific">Heterotrigona itama</name>
    <dbReference type="NCBI Taxonomy" id="395501"/>
    <lineage>
        <taxon>Eukaryota</taxon>
        <taxon>Metazoa</taxon>
        <taxon>Ecdysozoa</taxon>
        <taxon>Arthropoda</taxon>
        <taxon>Hexapoda</taxon>
        <taxon>Insecta</taxon>
        <taxon>Pterygota</taxon>
        <taxon>Neoptera</taxon>
        <taxon>Endopterygota</taxon>
        <taxon>Hymenoptera</taxon>
        <taxon>Apocrita</taxon>
        <taxon>Aculeata</taxon>
        <taxon>Apoidea</taxon>
        <taxon>Anthophila</taxon>
        <taxon>Apidae</taxon>
        <taxon>Heterotrigona</taxon>
    </lineage>
</organism>
<evidence type="ECO:0000313" key="2">
    <source>
        <dbReference type="EMBL" id="CAD1478270.1"/>
    </source>
</evidence>
<reference evidence="2" key="1">
    <citation type="submission" date="2020-07" db="EMBL/GenBank/DDBJ databases">
        <authorList>
            <person name="Nazaruddin N."/>
        </authorList>
    </citation>
    <scope>NUCLEOTIDE SEQUENCE</scope>
</reference>
<protein>
    <submittedName>
        <fullName evidence="2">Uncharacterized protein</fullName>
    </submittedName>
</protein>
<sequence>MVHTHAEHTDNRPRLAWESFRSAAASSAAAGCCAPTDSLLAGDGATESDGTGQWESNRDAGEPGAGPSDGTNTLPQTSMDHEKLLLIHLHLNHLCKGTLEFRKETTITRSIVRIEIEANVDRVTSETASSDEAGNG</sequence>
<feature type="region of interest" description="Disordered" evidence="1">
    <location>
        <begin position="36"/>
        <end position="77"/>
    </location>
</feature>
<proteinExistence type="predicted"/>
<evidence type="ECO:0000256" key="1">
    <source>
        <dbReference type="SAM" id="MobiDB-lite"/>
    </source>
</evidence>
<gene>
    <name evidence="2" type="ORF">MHI_LOCUS786963</name>
</gene>
<dbReference type="EMBL" id="CAJDYZ010010643">
    <property type="protein sequence ID" value="CAD1478270.1"/>
    <property type="molecule type" value="Genomic_DNA"/>
</dbReference>
<dbReference type="AlphaFoldDB" id="A0A6V7HE53"/>
<name>A0A6V7HE53_9HYME</name>